<accession>A0A9D1V4U2</accession>
<evidence type="ECO:0000313" key="4">
    <source>
        <dbReference type="Proteomes" id="UP000824193"/>
    </source>
</evidence>
<comment type="caution">
    <text evidence="3">The sequence shown here is derived from an EMBL/GenBank/DDBJ whole genome shotgun (WGS) entry which is preliminary data.</text>
</comment>
<dbReference type="PANTHER" id="PTHR13748">
    <property type="entry name" value="COBW-RELATED"/>
    <property type="match status" value="1"/>
</dbReference>
<evidence type="ECO:0000313" key="3">
    <source>
        <dbReference type="EMBL" id="HIX06103.1"/>
    </source>
</evidence>
<dbReference type="InterPro" id="IPR027417">
    <property type="entry name" value="P-loop_NTPase"/>
</dbReference>
<feature type="domain" description="CobW C-terminal" evidence="2">
    <location>
        <begin position="218"/>
        <end position="303"/>
    </location>
</feature>
<dbReference type="InterPro" id="IPR011629">
    <property type="entry name" value="CobW-like_C"/>
</dbReference>
<reference evidence="3" key="2">
    <citation type="submission" date="2021-04" db="EMBL/GenBank/DDBJ databases">
        <authorList>
            <person name="Gilroy R."/>
        </authorList>
    </citation>
    <scope>NUCLEOTIDE SEQUENCE</scope>
    <source>
        <strain evidence="3">2239</strain>
    </source>
</reference>
<gene>
    <name evidence="3" type="ORF">H9865_08405</name>
</gene>
<dbReference type="Pfam" id="PF07683">
    <property type="entry name" value="CobW_C"/>
    <property type="match status" value="1"/>
</dbReference>
<dbReference type="Gene3D" id="3.40.50.300">
    <property type="entry name" value="P-loop containing nucleotide triphosphate hydrolases"/>
    <property type="match status" value="1"/>
</dbReference>
<dbReference type="PANTHER" id="PTHR13748:SF46">
    <property type="entry name" value="ZINC CHAPERONE YEIR"/>
    <property type="match status" value="1"/>
</dbReference>
<dbReference type="Pfam" id="PF02492">
    <property type="entry name" value="cobW"/>
    <property type="match status" value="1"/>
</dbReference>
<dbReference type="SUPFAM" id="SSF52540">
    <property type="entry name" value="P-loop containing nucleoside triphosphate hydrolases"/>
    <property type="match status" value="1"/>
</dbReference>
<dbReference type="InterPro" id="IPR003495">
    <property type="entry name" value="CobW/HypB/UreG_nucleotide-bd"/>
</dbReference>
<feature type="domain" description="CobW/HypB/UreG nucleotide-binding" evidence="1">
    <location>
        <begin position="6"/>
        <end position="165"/>
    </location>
</feature>
<dbReference type="AlphaFoldDB" id="A0A9D1V4U2"/>
<evidence type="ECO:0000259" key="2">
    <source>
        <dbReference type="Pfam" id="PF07683"/>
    </source>
</evidence>
<evidence type="ECO:0000259" key="1">
    <source>
        <dbReference type="Pfam" id="PF02492"/>
    </source>
</evidence>
<organism evidence="3 4">
    <name type="scientific">Candidatus Allofournierella pullicola</name>
    <dbReference type="NCBI Taxonomy" id="2838596"/>
    <lineage>
        <taxon>Bacteria</taxon>
        <taxon>Bacillati</taxon>
        <taxon>Bacillota</taxon>
        <taxon>Clostridia</taxon>
        <taxon>Eubacteriales</taxon>
        <taxon>Oscillospiraceae</taxon>
        <taxon>Allofournierella</taxon>
    </lineage>
</organism>
<sequence length="306" mass="33341">MPYIDIISGFLGSGKTTFLRQLAGRVYAGQRIAVIENDFGDVSIDAERLGAEGLLVSELTAGCVCCSLTARLQGMMGEILRTFSPDRILLEPSGVARLSDVLRAVDSVCRDTPLRKGMVCTLAAPLPRREYARQFLSVYKNQLQSASLILPTRMELLAAEQRESFLDFLRETAPGTFLLERDWRSLSDTELAQLVQQPPAPVQTQARSFIRVPASEADSFTSVFAGTCAPARLKAALKELGGAPERYGCVLRVKGALQSVDGPLQVDYTPGGCFLQLCAKADNRLVFIGSGMQRAAIRRALQSTFE</sequence>
<name>A0A9D1V4U2_9FIRM</name>
<reference evidence="3" key="1">
    <citation type="journal article" date="2021" name="PeerJ">
        <title>Extensive microbial diversity within the chicken gut microbiome revealed by metagenomics and culture.</title>
        <authorList>
            <person name="Gilroy R."/>
            <person name="Ravi A."/>
            <person name="Getino M."/>
            <person name="Pursley I."/>
            <person name="Horton D.L."/>
            <person name="Alikhan N.F."/>
            <person name="Baker D."/>
            <person name="Gharbi K."/>
            <person name="Hall N."/>
            <person name="Watson M."/>
            <person name="Adriaenssens E.M."/>
            <person name="Foster-Nyarko E."/>
            <person name="Jarju S."/>
            <person name="Secka A."/>
            <person name="Antonio M."/>
            <person name="Oren A."/>
            <person name="Chaudhuri R.R."/>
            <person name="La Ragione R."/>
            <person name="Hildebrand F."/>
            <person name="Pallen M.J."/>
        </authorList>
    </citation>
    <scope>NUCLEOTIDE SEQUENCE</scope>
    <source>
        <strain evidence="3">2239</strain>
    </source>
</reference>
<dbReference type="GO" id="GO:0005737">
    <property type="term" value="C:cytoplasm"/>
    <property type="evidence" value="ECO:0007669"/>
    <property type="project" value="TreeGrafter"/>
</dbReference>
<protein>
    <submittedName>
        <fullName evidence="3">GTP-binding protein</fullName>
    </submittedName>
</protein>
<dbReference type="Proteomes" id="UP000824193">
    <property type="component" value="Unassembled WGS sequence"/>
</dbReference>
<dbReference type="EMBL" id="DXFW01000024">
    <property type="protein sequence ID" value="HIX06103.1"/>
    <property type="molecule type" value="Genomic_DNA"/>
</dbReference>
<dbReference type="InterPro" id="IPR051316">
    <property type="entry name" value="Zinc-reg_GTPase_activator"/>
</dbReference>
<proteinExistence type="predicted"/>
<dbReference type="SUPFAM" id="SSF90002">
    <property type="entry name" value="Hypothetical protein YjiA, C-terminal domain"/>
    <property type="match status" value="1"/>
</dbReference>